<organism evidence="2 3">
    <name type="scientific">Paracoccidioides brasiliensis (strain Pb18)</name>
    <dbReference type="NCBI Taxonomy" id="502780"/>
    <lineage>
        <taxon>Eukaryota</taxon>
        <taxon>Fungi</taxon>
        <taxon>Dikarya</taxon>
        <taxon>Ascomycota</taxon>
        <taxon>Pezizomycotina</taxon>
        <taxon>Eurotiomycetes</taxon>
        <taxon>Eurotiomycetidae</taxon>
        <taxon>Onygenales</taxon>
        <taxon>Ajellomycetaceae</taxon>
        <taxon>Paracoccidioides</taxon>
    </lineage>
</organism>
<dbReference type="KEGG" id="pbn:PADG_03301"/>
<gene>
    <name evidence="2" type="ORF">PADG_03301</name>
</gene>
<dbReference type="GeneID" id="22582633"/>
<feature type="region of interest" description="Disordered" evidence="1">
    <location>
        <begin position="68"/>
        <end position="96"/>
    </location>
</feature>
<name>C1G7Z6_PARBD</name>
<evidence type="ECO:0000313" key="2">
    <source>
        <dbReference type="EMBL" id="EEH47203.1"/>
    </source>
</evidence>
<dbReference type="InParanoid" id="C1G7Z6"/>
<reference evidence="2 3" key="1">
    <citation type="journal article" date="2011" name="PLoS Genet.">
        <title>Comparative genomic analysis of human fungal pathogens causing paracoccidioidomycosis.</title>
        <authorList>
            <person name="Desjardins C.A."/>
            <person name="Champion M.D."/>
            <person name="Holder J.W."/>
            <person name="Muszewska A."/>
            <person name="Goldberg J."/>
            <person name="Bailao A.M."/>
            <person name="Brigido M.M."/>
            <person name="Ferreira M.E."/>
            <person name="Garcia A.M."/>
            <person name="Grynberg M."/>
            <person name="Gujja S."/>
            <person name="Heiman D.I."/>
            <person name="Henn M.R."/>
            <person name="Kodira C.D."/>
            <person name="Leon-Narvaez H."/>
            <person name="Longo L.V."/>
            <person name="Ma L.J."/>
            <person name="Malavazi I."/>
            <person name="Matsuo A.L."/>
            <person name="Morais F.V."/>
            <person name="Pereira M."/>
            <person name="Rodriguez-Brito S."/>
            <person name="Sakthikumar S."/>
            <person name="Salem-Izacc S.M."/>
            <person name="Sykes S.M."/>
            <person name="Teixeira M.M."/>
            <person name="Vallejo M.C."/>
            <person name="Walter M.E."/>
            <person name="Yandava C."/>
            <person name="Young S."/>
            <person name="Zeng Q."/>
            <person name="Zucker J."/>
            <person name="Felipe M.S."/>
            <person name="Goldman G.H."/>
            <person name="Haas B.J."/>
            <person name="McEwen J.G."/>
            <person name="Nino-Vega G."/>
            <person name="Puccia R."/>
            <person name="San-Blas G."/>
            <person name="Soares C.M."/>
            <person name="Birren B.W."/>
            <person name="Cuomo C.A."/>
        </authorList>
    </citation>
    <scope>NUCLEOTIDE SEQUENCE [LARGE SCALE GENOMIC DNA]</scope>
    <source>
        <strain evidence="2 3">Pb18</strain>
    </source>
</reference>
<dbReference type="OrthoDB" id="2563155at2759"/>
<dbReference type="EMBL" id="KN275959">
    <property type="protein sequence ID" value="EEH47203.1"/>
    <property type="molecule type" value="Genomic_DNA"/>
</dbReference>
<feature type="compositionally biased region" description="Polar residues" evidence="1">
    <location>
        <begin position="10"/>
        <end position="21"/>
    </location>
</feature>
<accession>C1G7Z6</accession>
<dbReference type="Proteomes" id="UP000001628">
    <property type="component" value="Unassembled WGS sequence"/>
</dbReference>
<dbReference type="eggNOG" id="ENOG502SYDD">
    <property type="taxonomic scope" value="Eukaryota"/>
</dbReference>
<dbReference type="VEuPathDB" id="FungiDB:PADG_03301"/>
<sequence>MATERYILPRTSQQGGTQSKIRTTGTTRTTVRAIDCNLQAQRHRCILWSLLLELLSQPHWQGQEYKSFLQGSSKKEEPPPHQPTHAQPSTPPQKSRKHWHTLILFDRGHPYWETKRGVFCNENLHLLHGTSCKHKPVSSYPIFVQQPDSGQRQTTRSIHAFAGCYLICAIRYLEPYSRQLAANCWTVITMLLDTRHEGEGGGAPPPPPPPPIVDLEAEAAAEKRTVNEILAEMRELGDFVG</sequence>
<protein>
    <submittedName>
        <fullName evidence="2">Uncharacterized protein</fullName>
    </submittedName>
</protein>
<dbReference type="AlphaFoldDB" id="C1G7Z6"/>
<keyword evidence="3" id="KW-1185">Reference proteome</keyword>
<evidence type="ECO:0000313" key="3">
    <source>
        <dbReference type="Proteomes" id="UP000001628"/>
    </source>
</evidence>
<feature type="region of interest" description="Disordered" evidence="1">
    <location>
        <begin position="1"/>
        <end position="24"/>
    </location>
</feature>
<proteinExistence type="predicted"/>
<evidence type="ECO:0000256" key="1">
    <source>
        <dbReference type="SAM" id="MobiDB-lite"/>
    </source>
</evidence>
<dbReference type="RefSeq" id="XP_010758814.1">
    <property type="nucleotide sequence ID" value="XM_010760512.1"/>
</dbReference>
<dbReference type="HOGENOM" id="CLU_100681_0_0_1"/>